<protein>
    <submittedName>
        <fullName evidence="1">Uncharacterized protein</fullName>
    </submittedName>
</protein>
<dbReference type="GeneID" id="34573863"/>
<evidence type="ECO:0000313" key="1">
    <source>
        <dbReference type="EMBL" id="OGE55797.1"/>
    </source>
</evidence>
<sequence length="82" mass="9124">MDRVPWNVSSDDLAILSIHNKYGGLHYLYIHAVGKERCLDASVNPTYPLFRPSLVLKPISYSSIASIKMGSRSLPTLGMGFR</sequence>
<keyword evidence="2" id="KW-1185">Reference proteome</keyword>
<dbReference type="RefSeq" id="XP_022491226.1">
    <property type="nucleotide sequence ID" value="XM_022629129.1"/>
</dbReference>
<dbReference type="Proteomes" id="UP000177622">
    <property type="component" value="Unassembled WGS sequence"/>
</dbReference>
<comment type="caution">
    <text evidence="1">The sequence shown here is derived from an EMBL/GenBank/DDBJ whole genome shotgun (WGS) entry which is preliminary data.</text>
</comment>
<gene>
    <name evidence="1" type="ORF">PENARI_c004G05187</name>
</gene>
<proteinExistence type="predicted"/>
<evidence type="ECO:0000313" key="2">
    <source>
        <dbReference type="Proteomes" id="UP000177622"/>
    </source>
</evidence>
<accession>A0A1F5LRP1</accession>
<name>A0A1F5LRP1_PENAI</name>
<dbReference type="OrthoDB" id="4340602at2759"/>
<reference evidence="1 2" key="1">
    <citation type="journal article" date="2016" name="Sci. Rep.">
        <title>Penicillium arizonense, a new, genome sequenced fungal species, reveals a high chemical diversity in secreted metabolites.</title>
        <authorList>
            <person name="Grijseels S."/>
            <person name="Nielsen J.C."/>
            <person name="Randelovic M."/>
            <person name="Nielsen J."/>
            <person name="Nielsen K.F."/>
            <person name="Workman M."/>
            <person name="Frisvad J.C."/>
        </authorList>
    </citation>
    <scope>NUCLEOTIDE SEQUENCE [LARGE SCALE GENOMIC DNA]</scope>
    <source>
        <strain evidence="1 2">CBS 141311</strain>
    </source>
</reference>
<dbReference type="AlphaFoldDB" id="A0A1F5LRP1"/>
<dbReference type="EMBL" id="LXJU01000004">
    <property type="protein sequence ID" value="OGE55797.1"/>
    <property type="molecule type" value="Genomic_DNA"/>
</dbReference>
<organism evidence="1 2">
    <name type="scientific">Penicillium arizonense</name>
    <dbReference type="NCBI Taxonomy" id="1835702"/>
    <lineage>
        <taxon>Eukaryota</taxon>
        <taxon>Fungi</taxon>
        <taxon>Dikarya</taxon>
        <taxon>Ascomycota</taxon>
        <taxon>Pezizomycotina</taxon>
        <taxon>Eurotiomycetes</taxon>
        <taxon>Eurotiomycetidae</taxon>
        <taxon>Eurotiales</taxon>
        <taxon>Aspergillaceae</taxon>
        <taxon>Penicillium</taxon>
    </lineage>
</organism>